<dbReference type="Pfam" id="PF08318">
    <property type="entry name" value="COG4_m"/>
    <property type="match status" value="1"/>
</dbReference>
<sequence>MQQNDRMLSSSGRNSAIRDQLINSDKHHKNHYHHTQQEESAKHINDLKQTNIIISNNYEDEELLKRVFRVIDESKQQQIQSREALNKIMSENEHALAIQVEYLTDIQNQVQAIEKRAVQLGRSISNTFKLAEGVSHKVRQLHPIQERVQLAIDAVEASIGMKSCVEGVEQAIKVGEYEKAVDFVSRVLHINNDSHRSKLVHQLSQSQHGDQQESEDEQERRNTLFKSSEKKIKEIVISKLKEALNDENEPQIKRFSKLFAPLCIEEEGLEIYTEYLTDKARQELDSLVHDGLQNISELPIEINTIEDDMERYMTIRKQQQKGLTSFIDIITQTLDIIVSYIEEYEEFVTLNFGGEKCTIFLINALQKVCDKMVKKILDHYETKRELSEVLKLLSKKNMPPTKKTERERTTSPVPRSESPITNTKKIAPDDPRVLDLILEEMAEICSNIEVYRQFVLSKSSTVKVDSAHIHDPKYILTKDPITYRKIQEVMNYYIPIDEAFMKQSFLKALQLDETSDQIVSKANEDFFESDEEETSSDEEDDETTKYSSVINDVFFILRKSLNRAIDSQNISVICAICNHINGILCGEYFEFTKKNLHLISLEHTNDKDRFVKILKSLNNIQISSEYILKLKKEFDRNYEDRLFKERRVNLPQEMFTQDRMKLRSCSSDLVQSSIFFSDQLRVYTRKVVSSQEYALGIERDIDFLLNRELSQNPQFYILTENQFAAKELSNSLTQKFIVDMDRVLNLYKKYLTKFNFEELVELAIDILCHRMEHLILNRRFNYFGGVQVDKDLREFMEYFATKTERPVRSKFSRLTHITYLLKMTEVDDLLEIWESAQHWGFSVSEIKNILGLRVDFSLDQINNLSI</sequence>
<keyword evidence="7" id="KW-0472">Membrane</keyword>
<keyword evidence="6" id="KW-0333">Golgi apparatus</keyword>
<comment type="subcellular location">
    <subcellularLocation>
        <location evidence="1">Golgi apparatus membrane</location>
        <topology evidence="1">Peripheral membrane protein</topology>
    </subcellularLocation>
</comment>
<dbReference type="Pfam" id="PF20662">
    <property type="entry name" value="COG4_C"/>
    <property type="match status" value="1"/>
</dbReference>
<dbReference type="InterPro" id="IPR048682">
    <property type="entry name" value="COG4"/>
</dbReference>
<evidence type="ECO:0000256" key="2">
    <source>
        <dbReference type="ARBA" id="ARBA00009215"/>
    </source>
</evidence>
<dbReference type="Gene3D" id="1.10.287.1060">
    <property type="entry name" value="ESAT-6-like"/>
    <property type="match status" value="1"/>
</dbReference>
<dbReference type="InterPro" id="IPR048680">
    <property type="entry name" value="COG4_N"/>
</dbReference>
<evidence type="ECO:0000256" key="8">
    <source>
        <dbReference type="ARBA" id="ARBA00031340"/>
    </source>
</evidence>
<reference evidence="11 12" key="1">
    <citation type="journal article" date="2019" name="Sci. Rep.">
        <title>Nanopore sequencing improves the draft genome of the human pathogenic amoeba Naegleria fowleri.</title>
        <authorList>
            <person name="Liechti N."/>
            <person name="Schurch N."/>
            <person name="Bruggmann R."/>
            <person name="Wittwer M."/>
        </authorList>
    </citation>
    <scope>NUCLEOTIDE SEQUENCE [LARGE SCALE GENOMIC DNA]</scope>
    <source>
        <strain evidence="11 12">ATCC 30894</strain>
    </source>
</reference>
<keyword evidence="4" id="KW-0813">Transport</keyword>
<feature type="domain" description="COG4 transport protein middle alpha-helical bundle" evidence="10">
    <location>
        <begin position="225"/>
        <end position="597"/>
    </location>
</feature>
<dbReference type="InterPro" id="IPR048684">
    <property type="entry name" value="COG4_C"/>
</dbReference>
<comment type="caution">
    <text evidence="11">The sequence shown here is derived from an EMBL/GenBank/DDBJ whole genome shotgun (WGS) entry which is preliminary data.</text>
</comment>
<evidence type="ECO:0000313" key="12">
    <source>
        <dbReference type="Proteomes" id="UP000444721"/>
    </source>
</evidence>
<proteinExistence type="inferred from homology"/>
<evidence type="ECO:0000256" key="6">
    <source>
        <dbReference type="ARBA" id="ARBA00023034"/>
    </source>
</evidence>
<dbReference type="SMART" id="SM00762">
    <property type="entry name" value="Cog4"/>
    <property type="match status" value="1"/>
</dbReference>
<gene>
    <name evidence="11" type="ORF">FDP41_000559</name>
</gene>
<dbReference type="OMA" id="RASECQQ"/>
<feature type="region of interest" description="Disordered" evidence="9">
    <location>
        <begin position="199"/>
        <end position="224"/>
    </location>
</feature>
<evidence type="ECO:0000256" key="5">
    <source>
        <dbReference type="ARBA" id="ARBA00022927"/>
    </source>
</evidence>
<evidence type="ECO:0000259" key="10">
    <source>
        <dbReference type="SMART" id="SM00762"/>
    </source>
</evidence>
<dbReference type="VEuPathDB" id="AmoebaDB:FDP41_000559"/>
<dbReference type="InterPro" id="IPR013167">
    <property type="entry name" value="COG4_M"/>
</dbReference>
<dbReference type="PANTHER" id="PTHR24016">
    <property type="entry name" value="CONSERVED OLIGOMERIC GOLGI COMPLEX SUBUNIT 4"/>
    <property type="match status" value="1"/>
</dbReference>
<evidence type="ECO:0000256" key="7">
    <source>
        <dbReference type="ARBA" id="ARBA00023136"/>
    </source>
</evidence>
<dbReference type="Pfam" id="PF20663">
    <property type="entry name" value="COG4_N"/>
    <property type="match status" value="1"/>
</dbReference>
<dbReference type="Proteomes" id="UP000444721">
    <property type="component" value="Unassembled WGS sequence"/>
</dbReference>
<keyword evidence="12" id="KW-1185">Reference proteome</keyword>
<organism evidence="11 12">
    <name type="scientific">Naegleria fowleri</name>
    <name type="common">Brain eating amoeba</name>
    <dbReference type="NCBI Taxonomy" id="5763"/>
    <lineage>
        <taxon>Eukaryota</taxon>
        <taxon>Discoba</taxon>
        <taxon>Heterolobosea</taxon>
        <taxon>Tetramitia</taxon>
        <taxon>Eutetramitia</taxon>
        <taxon>Vahlkampfiidae</taxon>
        <taxon>Naegleria</taxon>
    </lineage>
</organism>
<evidence type="ECO:0000256" key="1">
    <source>
        <dbReference type="ARBA" id="ARBA00004395"/>
    </source>
</evidence>
<dbReference type="OrthoDB" id="47059at2759"/>
<dbReference type="GeneID" id="68107777"/>
<comment type="similarity">
    <text evidence="2">Belongs to the COG4 family.</text>
</comment>
<keyword evidence="5" id="KW-0653">Protein transport</keyword>
<feature type="compositionally biased region" description="Polar residues" evidence="9">
    <location>
        <begin position="410"/>
        <end position="424"/>
    </location>
</feature>
<dbReference type="VEuPathDB" id="AmoebaDB:NF0126810"/>
<name>A0A6A5CGK1_NAEFO</name>
<evidence type="ECO:0000256" key="4">
    <source>
        <dbReference type="ARBA" id="ARBA00022448"/>
    </source>
</evidence>
<dbReference type="PANTHER" id="PTHR24016:SF0">
    <property type="entry name" value="CONSERVED OLIGOMERIC GOLGI COMPLEX SUBUNIT 4"/>
    <property type="match status" value="1"/>
</dbReference>
<accession>A0A6A5CGK1</accession>
<evidence type="ECO:0000313" key="11">
    <source>
        <dbReference type="EMBL" id="KAF0984660.1"/>
    </source>
</evidence>
<evidence type="ECO:0000256" key="9">
    <source>
        <dbReference type="SAM" id="MobiDB-lite"/>
    </source>
</evidence>
<evidence type="ECO:0000256" key="3">
    <source>
        <dbReference type="ARBA" id="ARBA00020975"/>
    </source>
</evidence>
<dbReference type="AlphaFoldDB" id="A0A6A5CGK1"/>
<protein>
    <recommendedName>
        <fullName evidence="3">Conserved oligomeric Golgi complex subunit 4</fullName>
    </recommendedName>
    <alternativeName>
        <fullName evidence="8">Component of oligomeric Golgi complex 4</fullName>
    </alternativeName>
</protein>
<dbReference type="GO" id="GO:0015031">
    <property type="term" value="P:protein transport"/>
    <property type="evidence" value="ECO:0007669"/>
    <property type="project" value="UniProtKB-KW"/>
</dbReference>
<dbReference type="VEuPathDB" id="AmoebaDB:NfTy_002020"/>
<dbReference type="EMBL" id="VFQX01000002">
    <property type="protein sequence ID" value="KAF0984660.1"/>
    <property type="molecule type" value="Genomic_DNA"/>
</dbReference>
<feature type="region of interest" description="Disordered" evidence="9">
    <location>
        <begin position="397"/>
        <end position="424"/>
    </location>
</feature>
<dbReference type="GO" id="GO:0000139">
    <property type="term" value="C:Golgi membrane"/>
    <property type="evidence" value="ECO:0007669"/>
    <property type="project" value="UniProtKB-SubCell"/>
</dbReference>
<dbReference type="RefSeq" id="XP_044569373.1">
    <property type="nucleotide sequence ID" value="XM_044709130.1"/>
</dbReference>
<dbReference type="Gene3D" id="1.20.58.1970">
    <property type="match status" value="1"/>
</dbReference>